<dbReference type="Gene3D" id="2.60.40.420">
    <property type="entry name" value="Cupredoxins - blue copper proteins"/>
    <property type="match status" value="1"/>
</dbReference>
<dbReference type="SUPFAM" id="SSF49503">
    <property type="entry name" value="Cupredoxins"/>
    <property type="match status" value="1"/>
</dbReference>
<evidence type="ECO:0000313" key="4">
    <source>
        <dbReference type="Proteomes" id="UP001304769"/>
    </source>
</evidence>
<evidence type="ECO:0000256" key="1">
    <source>
        <dbReference type="ARBA" id="ARBA00022723"/>
    </source>
</evidence>
<feature type="domain" description="Plastocyanin-like" evidence="2">
    <location>
        <begin position="33"/>
        <end position="59"/>
    </location>
</feature>
<name>A0ABU5T615_9MICC</name>
<keyword evidence="1" id="KW-0479">Metal-binding</keyword>
<sequence>MERSPRRPIRFGSWIPEGGIVWLKRLRLCEAHLDADNPGQWLYHCHNAYHAAQGMMGVLSYVR</sequence>
<dbReference type="PROSITE" id="PS00080">
    <property type="entry name" value="MULTICOPPER_OXIDASE2"/>
    <property type="match status" value="1"/>
</dbReference>
<gene>
    <name evidence="3" type="ORF">SPF06_10335</name>
</gene>
<dbReference type="Pfam" id="PF07731">
    <property type="entry name" value="Cu-oxidase_2"/>
    <property type="match status" value="1"/>
</dbReference>
<organism evidence="3 4">
    <name type="scientific">Sinomonas terricola</name>
    <dbReference type="NCBI Taxonomy" id="3110330"/>
    <lineage>
        <taxon>Bacteria</taxon>
        <taxon>Bacillati</taxon>
        <taxon>Actinomycetota</taxon>
        <taxon>Actinomycetes</taxon>
        <taxon>Micrococcales</taxon>
        <taxon>Micrococcaceae</taxon>
        <taxon>Sinomonas</taxon>
    </lineage>
</organism>
<dbReference type="InterPro" id="IPR008972">
    <property type="entry name" value="Cupredoxin"/>
</dbReference>
<dbReference type="InterPro" id="IPR011706">
    <property type="entry name" value="Cu-oxidase_C"/>
</dbReference>
<dbReference type="InterPro" id="IPR033138">
    <property type="entry name" value="Cu_oxidase_CS"/>
</dbReference>
<proteinExistence type="predicted"/>
<keyword evidence="4" id="KW-1185">Reference proteome</keyword>
<comment type="caution">
    <text evidence="3">The sequence shown here is derived from an EMBL/GenBank/DDBJ whole genome shotgun (WGS) entry which is preliminary data.</text>
</comment>
<evidence type="ECO:0000313" key="3">
    <source>
        <dbReference type="EMBL" id="MEA5455117.1"/>
    </source>
</evidence>
<dbReference type="EMBL" id="JAYGGQ010000006">
    <property type="protein sequence ID" value="MEA5455117.1"/>
    <property type="molecule type" value="Genomic_DNA"/>
</dbReference>
<dbReference type="InterPro" id="IPR002355">
    <property type="entry name" value="Cu_oxidase_Cu_BS"/>
</dbReference>
<reference evidence="3 4" key="1">
    <citation type="submission" date="2023-12" db="EMBL/GenBank/DDBJ databases">
        <title>Sinomonas terricola sp. nov, isolated from litchi orchard soil in Guangdong, PR China.</title>
        <authorList>
            <person name="Jiaxin W."/>
            <person name="Yang Z."/>
            <person name="Honghui Z."/>
        </authorList>
    </citation>
    <scope>NUCLEOTIDE SEQUENCE [LARGE SCALE GENOMIC DNA]</scope>
    <source>
        <strain evidence="3 4">JGH33</strain>
    </source>
</reference>
<evidence type="ECO:0000259" key="2">
    <source>
        <dbReference type="Pfam" id="PF07731"/>
    </source>
</evidence>
<accession>A0ABU5T615</accession>
<dbReference type="Proteomes" id="UP001304769">
    <property type="component" value="Unassembled WGS sequence"/>
</dbReference>
<dbReference type="PROSITE" id="PS00079">
    <property type="entry name" value="MULTICOPPER_OXIDASE1"/>
    <property type="match status" value="1"/>
</dbReference>
<protein>
    <submittedName>
        <fullName evidence="3">Multicopper oxidase domain-containing protein</fullName>
    </submittedName>
</protein>